<proteinExistence type="inferred from homology"/>
<evidence type="ECO:0000256" key="3">
    <source>
        <dbReference type="ARBA" id="ARBA00023015"/>
    </source>
</evidence>
<dbReference type="GO" id="GO:0005667">
    <property type="term" value="C:transcription regulator complex"/>
    <property type="evidence" value="ECO:0007669"/>
    <property type="project" value="TreeGrafter"/>
</dbReference>
<comment type="subcellular location">
    <subcellularLocation>
        <location evidence="1">Nucleus</location>
    </subcellularLocation>
</comment>
<dbReference type="Pfam" id="PF17725">
    <property type="entry name" value="YBD"/>
    <property type="match status" value="1"/>
</dbReference>
<evidence type="ECO:0000256" key="4">
    <source>
        <dbReference type="ARBA" id="ARBA00023125"/>
    </source>
</evidence>
<evidence type="ECO:0000256" key="7">
    <source>
        <dbReference type="PROSITE-ProRule" id="PRU00505"/>
    </source>
</evidence>
<feature type="domain" description="TEA" evidence="8">
    <location>
        <begin position="44"/>
        <end position="118"/>
    </location>
</feature>
<dbReference type="InterPro" id="IPR038096">
    <property type="entry name" value="TEA/ATTS_sf"/>
</dbReference>
<dbReference type="Proteomes" id="UP000740926">
    <property type="component" value="Unassembled WGS sequence"/>
</dbReference>
<keyword evidence="6" id="KW-0539">Nucleus</keyword>
<keyword evidence="5" id="KW-0804">Transcription</keyword>
<dbReference type="InterPro" id="IPR041086">
    <property type="entry name" value="YBD"/>
</dbReference>
<name>A0A9P6Z6N9_9FUNG</name>
<evidence type="ECO:0000256" key="1">
    <source>
        <dbReference type="ARBA" id="ARBA00004123"/>
    </source>
</evidence>
<dbReference type="AlphaFoldDB" id="A0A9P6Z6N9"/>
<gene>
    <name evidence="9" type="ORF">G6F50_004572</name>
</gene>
<keyword evidence="10" id="KW-1185">Reference proteome</keyword>
<dbReference type="GO" id="GO:0005634">
    <property type="term" value="C:nucleus"/>
    <property type="evidence" value="ECO:0007669"/>
    <property type="project" value="UniProtKB-SubCell"/>
</dbReference>
<dbReference type="GO" id="GO:0000978">
    <property type="term" value="F:RNA polymerase II cis-regulatory region sequence-specific DNA binding"/>
    <property type="evidence" value="ECO:0007669"/>
    <property type="project" value="TreeGrafter"/>
</dbReference>
<dbReference type="PANTHER" id="PTHR11834:SF0">
    <property type="entry name" value="PROTEIN SCALLOPED"/>
    <property type="match status" value="1"/>
</dbReference>
<dbReference type="Gene3D" id="6.10.20.40">
    <property type="entry name" value="TEA/ATTS domain"/>
    <property type="match status" value="1"/>
</dbReference>
<comment type="similarity">
    <text evidence="2">Belongs to the TEC1 family.</text>
</comment>
<comment type="caution">
    <text evidence="9">The sequence shown here is derived from an EMBL/GenBank/DDBJ whole genome shotgun (WGS) entry which is preliminary data.</text>
</comment>
<organism evidence="9 10">
    <name type="scientific">Rhizopus delemar</name>
    <dbReference type="NCBI Taxonomy" id="936053"/>
    <lineage>
        <taxon>Eukaryota</taxon>
        <taxon>Fungi</taxon>
        <taxon>Fungi incertae sedis</taxon>
        <taxon>Mucoromycota</taxon>
        <taxon>Mucoromycotina</taxon>
        <taxon>Mucoromycetes</taxon>
        <taxon>Mucorales</taxon>
        <taxon>Mucorineae</taxon>
        <taxon>Rhizopodaceae</taxon>
        <taxon>Rhizopus</taxon>
    </lineage>
</organism>
<keyword evidence="3" id="KW-0805">Transcription regulation</keyword>
<evidence type="ECO:0000259" key="8">
    <source>
        <dbReference type="PROSITE" id="PS51088"/>
    </source>
</evidence>
<feature type="DNA-binding region" description="TEA" evidence="7">
    <location>
        <begin position="44"/>
        <end position="118"/>
    </location>
</feature>
<reference evidence="9 10" key="1">
    <citation type="journal article" date="2020" name="Microb. Genom.">
        <title>Genetic diversity of clinical and environmental Mucorales isolates obtained from an investigation of mucormycosis cases among solid organ transplant recipients.</title>
        <authorList>
            <person name="Nguyen M.H."/>
            <person name="Kaul D."/>
            <person name="Muto C."/>
            <person name="Cheng S.J."/>
            <person name="Richter R.A."/>
            <person name="Bruno V.M."/>
            <person name="Liu G."/>
            <person name="Beyhan S."/>
            <person name="Sundermann A.J."/>
            <person name="Mounaud S."/>
            <person name="Pasculle A.W."/>
            <person name="Nierman W.C."/>
            <person name="Driscoll E."/>
            <person name="Cumbie R."/>
            <person name="Clancy C.J."/>
            <person name="Dupont C.L."/>
        </authorList>
    </citation>
    <scope>NUCLEOTIDE SEQUENCE [LARGE SCALE GENOMIC DNA]</scope>
    <source>
        <strain evidence="9 10">GL24</strain>
    </source>
</reference>
<dbReference type="PRINTS" id="PR00065">
    <property type="entry name" value="TEADOMAIN"/>
</dbReference>
<protein>
    <recommendedName>
        <fullName evidence="8">TEA domain-containing protein</fullName>
    </recommendedName>
</protein>
<dbReference type="PROSITE" id="PS51088">
    <property type="entry name" value="TEA_2"/>
    <property type="match status" value="1"/>
</dbReference>
<dbReference type="GO" id="GO:0000981">
    <property type="term" value="F:DNA-binding transcription factor activity, RNA polymerase II-specific"/>
    <property type="evidence" value="ECO:0007669"/>
    <property type="project" value="TreeGrafter"/>
</dbReference>
<sequence>MLPCPQETFFNNDASLETNQYIKKDQYNGLINNPSVLVSGNCFRDKEEQVWPPDVEDAFTEALETIPKLGRRKILVNGKPCGRNELISDFIYQKTGKIRTRKQVSSHIQVLKNTRKNDFHFMRLLTDSIEISEDVLSYINEPCEQQQQALGNHLNYSDGLNLRSLKSIGSFSSDDSSLSSCSPLSNDYMLDIMQPIQHQAFSSFKAVYDPLQEPIYDDFLNFDPLLYTDPILFDSLSNQPMMNNVVLPEHQKNSMSECNALATPSNNFKPNYICLYLEYALPCDPYTILTYNLAQTPHYFFDALSTAPLSKALKEKCPSVRSLSPDTATLLVKVKLDLSLDVPEFAFNNTSFFETNDRRTMECTTAIYSFGNVVLESKESQQALWVEERKYMYSFVFVNQFFDAFMKGLKSLQSWEEVDIAISNLCIIQSFEDAEFKLTNPNQKAESLVMIYEFERGPATIEISSIENSTQNLEMP</sequence>
<accession>A0A9P6Z6N9</accession>
<dbReference type="InterPro" id="IPR000818">
    <property type="entry name" value="TEA/ATTS_dom"/>
</dbReference>
<dbReference type="Gene3D" id="2.70.50.80">
    <property type="match status" value="1"/>
</dbReference>
<dbReference type="PANTHER" id="PTHR11834">
    <property type="entry name" value="TRANSCRIPTIONAL ENHANCER FACTOR TEF RELATED"/>
    <property type="match status" value="1"/>
</dbReference>
<evidence type="ECO:0000313" key="9">
    <source>
        <dbReference type="EMBL" id="KAG1571490.1"/>
    </source>
</evidence>
<dbReference type="Pfam" id="PF01285">
    <property type="entry name" value="TEA"/>
    <property type="match status" value="1"/>
</dbReference>
<evidence type="ECO:0000256" key="6">
    <source>
        <dbReference type="ARBA" id="ARBA00023242"/>
    </source>
</evidence>
<evidence type="ECO:0000313" key="10">
    <source>
        <dbReference type="Proteomes" id="UP000740926"/>
    </source>
</evidence>
<keyword evidence="4" id="KW-0238">DNA-binding</keyword>
<dbReference type="InterPro" id="IPR050937">
    <property type="entry name" value="TEC1_TEAD_TF"/>
</dbReference>
<evidence type="ECO:0000256" key="5">
    <source>
        <dbReference type="ARBA" id="ARBA00023163"/>
    </source>
</evidence>
<evidence type="ECO:0000256" key="2">
    <source>
        <dbReference type="ARBA" id="ARBA00008421"/>
    </source>
</evidence>
<dbReference type="SMART" id="SM00426">
    <property type="entry name" value="TEA"/>
    <property type="match status" value="1"/>
</dbReference>
<dbReference type="EMBL" id="JAANIU010000557">
    <property type="protein sequence ID" value="KAG1571490.1"/>
    <property type="molecule type" value="Genomic_DNA"/>
</dbReference>